<name>A0ABM3C5P7_DROKI</name>
<sequence>MKDNLRSVYLWYARDQKILPKLVKDMPEMSLLRVLKLRNIHIEDVAVSIASEDTDLKSPLMALEELKLAYCDIAMDFPTCPKLKSFTLKENWIYDSEGSVRKSILNQGESLERLVFFRHYTPYDNQGFLELIQGCRKLIYLKLAIRKVKFTLDFVREIVDILKENGLQPNDPLELVLDQYFKFKWLRHWLSLTANSELIRLRLENVI</sequence>
<evidence type="ECO:0000313" key="2">
    <source>
        <dbReference type="RefSeq" id="XP_041631307.1"/>
    </source>
</evidence>
<protein>
    <submittedName>
        <fullName evidence="2">Uncharacterized protein</fullName>
    </submittedName>
</protein>
<proteinExistence type="predicted"/>
<reference evidence="2" key="1">
    <citation type="submission" date="2025-08" db="UniProtKB">
        <authorList>
            <consortium name="RefSeq"/>
        </authorList>
    </citation>
    <scope>IDENTIFICATION</scope>
    <source>
        <strain evidence="2">14028-0561.14</strain>
        <tissue evidence="2">Whole fly</tissue>
    </source>
</reference>
<dbReference type="Proteomes" id="UP001652661">
    <property type="component" value="Chromosome 3L"/>
</dbReference>
<organism evidence="1 2">
    <name type="scientific">Drosophila kikkawai</name>
    <name type="common">Fruit fly</name>
    <dbReference type="NCBI Taxonomy" id="30033"/>
    <lineage>
        <taxon>Eukaryota</taxon>
        <taxon>Metazoa</taxon>
        <taxon>Ecdysozoa</taxon>
        <taxon>Arthropoda</taxon>
        <taxon>Hexapoda</taxon>
        <taxon>Insecta</taxon>
        <taxon>Pterygota</taxon>
        <taxon>Neoptera</taxon>
        <taxon>Endopterygota</taxon>
        <taxon>Diptera</taxon>
        <taxon>Brachycera</taxon>
        <taxon>Muscomorpha</taxon>
        <taxon>Ephydroidea</taxon>
        <taxon>Drosophilidae</taxon>
        <taxon>Drosophila</taxon>
        <taxon>Sophophora</taxon>
    </lineage>
</organism>
<dbReference type="RefSeq" id="XP_041631307.1">
    <property type="nucleotide sequence ID" value="XM_041775373.2"/>
</dbReference>
<dbReference type="GeneID" id="108080568"/>
<dbReference type="InterPro" id="IPR032675">
    <property type="entry name" value="LRR_dom_sf"/>
</dbReference>
<dbReference type="SUPFAM" id="SSF52047">
    <property type="entry name" value="RNI-like"/>
    <property type="match status" value="1"/>
</dbReference>
<accession>A0ABM3C5P7</accession>
<evidence type="ECO:0000313" key="1">
    <source>
        <dbReference type="Proteomes" id="UP001652661"/>
    </source>
</evidence>
<gene>
    <name evidence="2" type="primary">LOC108080568</name>
</gene>
<keyword evidence="1" id="KW-1185">Reference proteome</keyword>
<dbReference type="Gene3D" id="3.80.10.10">
    <property type="entry name" value="Ribonuclease Inhibitor"/>
    <property type="match status" value="1"/>
</dbReference>